<dbReference type="AlphaFoldDB" id="A0A7C8GQZ4"/>
<evidence type="ECO:0000256" key="2">
    <source>
        <dbReference type="ARBA" id="ARBA00022801"/>
    </source>
</evidence>
<dbReference type="InterPro" id="IPR036962">
    <property type="entry name" value="Glyco_hydro_3_N_sf"/>
</dbReference>
<evidence type="ECO:0000313" key="6">
    <source>
        <dbReference type="EMBL" id="KAB8126087.1"/>
    </source>
</evidence>
<dbReference type="PANTHER" id="PTHR30480:SF16">
    <property type="entry name" value="GLYCOSIDE HYDROLASE FAMILY 3 DOMAIN PROTEIN"/>
    <property type="match status" value="1"/>
</dbReference>
<dbReference type="InterPro" id="IPR050226">
    <property type="entry name" value="NagZ_Beta-hexosaminidase"/>
</dbReference>
<dbReference type="Pfam" id="PF14172">
    <property type="entry name" value="DUF4309"/>
    <property type="match status" value="1"/>
</dbReference>
<keyword evidence="4" id="KW-0472">Membrane</keyword>
<dbReference type="Gene3D" id="3.20.20.300">
    <property type="entry name" value="Glycoside hydrolase, family 3, N-terminal domain"/>
    <property type="match status" value="1"/>
</dbReference>
<dbReference type="InterPro" id="IPR017853">
    <property type="entry name" value="GH"/>
</dbReference>
<dbReference type="GO" id="GO:0009254">
    <property type="term" value="P:peptidoglycan turnover"/>
    <property type="evidence" value="ECO:0007669"/>
    <property type="project" value="TreeGrafter"/>
</dbReference>
<dbReference type="PANTHER" id="PTHR30480">
    <property type="entry name" value="BETA-HEXOSAMINIDASE-RELATED"/>
    <property type="match status" value="1"/>
</dbReference>
<dbReference type="NCBIfam" id="NF003740">
    <property type="entry name" value="PRK05337.1"/>
    <property type="match status" value="1"/>
</dbReference>
<feature type="transmembrane region" description="Helical" evidence="4">
    <location>
        <begin position="7"/>
        <end position="26"/>
    </location>
</feature>
<feature type="domain" description="Glycoside hydrolase family 3 N-terminal" evidence="5">
    <location>
        <begin position="217"/>
        <end position="538"/>
    </location>
</feature>
<name>A0A7C8GQZ4_9BACI</name>
<gene>
    <name evidence="6" type="primary">nagZ</name>
    <name evidence="6" type="ORF">F9U64_20835</name>
</gene>
<dbReference type="RefSeq" id="WP_153406817.1">
    <property type="nucleotide sequence ID" value="NZ_ML762453.1"/>
</dbReference>
<reference evidence="6 7" key="1">
    <citation type="submission" date="2019-10" db="EMBL/GenBank/DDBJ databases">
        <title>Gracilibacillus sp. nov. isolated from rice seeds.</title>
        <authorList>
            <person name="He S."/>
        </authorList>
    </citation>
    <scope>NUCLEOTIDE SEQUENCE [LARGE SCALE GENOMIC DNA]</scope>
    <source>
        <strain evidence="6 7">TD8</strain>
    </source>
</reference>
<evidence type="ECO:0000259" key="5">
    <source>
        <dbReference type="Pfam" id="PF00933"/>
    </source>
</evidence>
<accession>A0A7C8GQZ4</accession>
<dbReference type="GO" id="GO:0004563">
    <property type="term" value="F:beta-N-acetylhexosaminidase activity"/>
    <property type="evidence" value="ECO:0007669"/>
    <property type="project" value="UniProtKB-EC"/>
</dbReference>
<protein>
    <submittedName>
        <fullName evidence="6">Beta-N-acetylhexosaminidase</fullName>
        <ecNumber evidence="6">3.2.1.52</ecNumber>
    </submittedName>
</protein>
<evidence type="ECO:0000256" key="3">
    <source>
        <dbReference type="ARBA" id="ARBA00023295"/>
    </source>
</evidence>
<keyword evidence="3 6" id="KW-0326">Glycosidase</keyword>
<keyword evidence="4" id="KW-1133">Transmembrane helix</keyword>
<dbReference type="InterPro" id="IPR001764">
    <property type="entry name" value="Glyco_hydro_3_N"/>
</dbReference>
<keyword evidence="7" id="KW-1185">Reference proteome</keyword>
<dbReference type="GO" id="GO:0005975">
    <property type="term" value="P:carbohydrate metabolic process"/>
    <property type="evidence" value="ECO:0007669"/>
    <property type="project" value="InterPro"/>
</dbReference>
<comment type="caution">
    <text evidence="6">The sequence shown here is derived from an EMBL/GenBank/DDBJ whole genome shotgun (WGS) entry which is preliminary data.</text>
</comment>
<dbReference type="InterPro" id="IPR025453">
    <property type="entry name" value="DUF4309"/>
</dbReference>
<evidence type="ECO:0000256" key="4">
    <source>
        <dbReference type="SAM" id="Phobius"/>
    </source>
</evidence>
<keyword evidence="4" id="KW-0812">Transmembrane</keyword>
<proteinExistence type="inferred from homology"/>
<organism evidence="6 7">
    <name type="scientific">Gracilibacillus oryzae</name>
    <dbReference type="NCBI Taxonomy" id="1672701"/>
    <lineage>
        <taxon>Bacteria</taxon>
        <taxon>Bacillati</taxon>
        <taxon>Bacillota</taxon>
        <taxon>Bacilli</taxon>
        <taxon>Bacillales</taxon>
        <taxon>Bacillaceae</taxon>
        <taxon>Gracilibacillus</taxon>
    </lineage>
</organism>
<dbReference type="EMBL" id="WEID01000117">
    <property type="protein sequence ID" value="KAB8126087.1"/>
    <property type="molecule type" value="Genomic_DNA"/>
</dbReference>
<comment type="similarity">
    <text evidence="1">Belongs to the glycosyl hydrolase 3 family.</text>
</comment>
<evidence type="ECO:0000256" key="1">
    <source>
        <dbReference type="ARBA" id="ARBA00005336"/>
    </source>
</evidence>
<dbReference type="EC" id="3.2.1.52" evidence="6"/>
<keyword evidence="2 6" id="KW-0378">Hydrolase</keyword>
<sequence length="569" mass="63338">MKKKRKMNWYLLFAVIPLVVAVIFLGNQFLNSKQSADKAEESVHTIAPADMEENEEVVKIEDTIEKINQSAQIGKIPDIPLVAGKSNYQEVLESLGEPNQSSEINGANYAEFPTKKATIGYKDKLVFDIRSSDPAIQEITYQEIKGTLGEPSELRYFQDAQHDQIIMVYHTDSPFLLKWILPKPTETNANPNVDHIAVYTELPETDDITEMIANMSLEEKIGQMIIGAVSGTTMNANSRSLIKDYKIGGFIFYSNNLETPEQTITLLNQIKAENEQNRLPLFLSVDQEGGRISRLPGNLIPFPTNQKIGEINNAAFSYDIGTLLAKELKAFGFNLDFAPVLDVNSNPNNPIIGDRSFGNNPQIVSELGIQTMKGIQSQNVIPVIKHFPGHGDTSVDSHLQLPEVNKSLAELKQLELVPFERAIKEGADVVMIAHILLPEIDSEFPSSMSQKVITDILRKQLQFNGVIMTDDMKMKAIADNFSIGKAAVQSVKAGNEIILIAHDYDVVVEVMEQLKASVQNGEISEERINSSVRRIIQLKEKYELNTEKVDAVDIDGLNQSINSVLNKDN</sequence>
<dbReference type="Pfam" id="PF00933">
    <property type="entry name" value="Glyco_hydro_3"/>
    <property type="match status" value="1"/>
</dbReference>
<dbReference type="OrthoDB" id="9805821at2"/>
<dbReference type="SUPFAM" id="SSF51445">
    <property type="entry name" value="(Trans)glycosidases"/>
    <property type="match status" value="1"/>
</dbReference>
<dbReference type="Proteomes" id="UP000480246">
    <property type="component" value="Unassembled WGS sequence"/>
</dbReference>
<evidence type="ECO:0000313" key="7">
    <source>
        <dbReference type="Proteomes" id="UP000480246"/>
    </source>
</evidence>